<dbReference type="EMBL" id="CP014859">
    <property type="protein sequence ID" value="AOS64251.1"/>
    <property type="molecule type" value="Genomic_DNA"/>
</dbReference>
<protein>
    <submittedName>
        <fullName evidence="7">Transcriptional regulator, TetR family</fullName>
    </submittedName>
</protein>
<evidence type="ECO:0000313" key="7">
    <source>
        <dbReference type="EMBL" id="AOS64251.1"/>
    </source>
</evidence>
<name>A0AAC9HSP1_9PSEU</name>
<sequence>MGGGSLSVSPAFDMSLIDSKKIIPCYFYVMVRTADQEARRRQVAEALLTVIARDGLAGAKLASVAAEAGTSIGLVQSYFRSKSDLLRFGIEYMYARAAERIAEAPRGTTIRQTLISIMETLLPLDEARRGELSVWLAFIPVTLTDPAMRALHHHNTERLLSGLTDGFARAQQTGELPSRLDPREEASALVALTDGISVHCLATGGDFDAARARRLLTNHLDRLFTEGSDSP</sequence>
<gene>
    <name evidence="7" type="ORF">TL08_17255</name>
</gene>
<feature type="DNA-binding region" description="H-T-H motif" evidence="5">
    <location>
        <begin position="60"/>
        <end position="79"/>
    </location>
</feature>
<keyword evidence="2" id="KW-0805">Transcription regulation</keyword>
<evidence type="ECO:0000313" key="8">
    <source>
        <dbReference type="Proteomes" id="UP000095210"/>
    </source>
</evidence>
<dbReference type="SUPFAM" id="SSF46689">
    <property type="entry name" value="Homeodomain-like"/>
    <property type="match status" value="1"/>
</dbReference>
<dbReference type="AlphaFoldDB" id="A0AAC9HSP1"/>
<keyword evidence="4" id="KW-0804">Transcription</keyword>
<evidence type="ECO:0000256" key="3">
    <source>
        <dbReference type="ARBA" id="ARBA00023125"/>
    </source>
</evidence>
<proteinExistence type="predicted"/>
<dbReference type="SUPFAM" id="SSF48498">
    <property type="entry name" value="Tetracyclin repressor-like, C-terminal domain"/>
    <property type="match status" value="1"/>
</dbReference>
<accession>A0AAC9HSP1</accession>
<keyword evidence="3 5" id="KW-0238">DNA-binding</keyword>
<keyword evidence="8" id="KW-1185">Reference proteome</keyword>
<reference evidence="8" key="1">
    <citation type="submission" date="2016-03" db="EMBL/GenBank/DDBJ databases">
        <title>Complete genome sequence of the type strain Actinoalloteichus hymeniacidonis DSM 45092.</title>
        <authorList>
            <person name="Schaffert L."/>
            <person name="Albersmeier A."/>
            <person name="Winkler A."/>
            <person name="Kalinowski J."/>
            <person name="Zotchev S."/>
            <person name="Ruckert C."/>
        </authorList>
    </citation>
    <scope>NUCLEOTIDE SEQUENCE [LARGE SCALE GENOMIC DNA]</scope>
    <source>
        <strain evidence="8">HPA177(T) (DSM 45092(T))</strain>
    </source>
</reference>
<dbReference type="InterPro" id="IPR036271">
    <property type="entry name" value="Tet_transcr_reg_TetR-rel_C_sf"/>
</dbReference>
<dbReference type="InterPro" id="IPR001647">
    <property type="entry name" value="HTH_TetR"/>
</dbReference>
<dbReference type="Pfam" id="PF13977">
    <property type="entry name" value="TetR_C_6"/>
    <property type="match status" value="1"/>
</dbReference>
<evidence type="ECO:0000256" key="4">
    <source>
        <dbReference type="ARBA" id="ARBA00023163"/>
    </source>
</evidence>
<dbReference type="PANTHER" id="PTHR47506:SF6">
    <property type="entry name" value="HTH-TYPE TRANSCRIPTIONAL REPRESSOR NEMR"/>
    <property type="match status" value="1"/>
</dbReference>
<dbReference type="Gene3D" id="1.10.357.10">
    <property type="entry name" value="Tetracycline Repressor, domain 2"/>
    <property type="match status" value="1"/>
</dbReference>
<dbReference type="PROSITE" id="PS50977">
    <property type="entry name" value="HTH_TETR_2"/>
    <property type="match status" value="1"/>
</dbReference>
<evidence type="ECO:0000256" key="5">
    <source>
        <dbReference type="PROSITE-ProRule" id="PRU00335"/>
    </source>
</evidence>
<evidence type="ECO:0000256" key="1">
    <source>
        <dbReference type="ARBA" id="ARBA00022491"/>
    </source>
</evidence>
<dbReference type="InterPro" id="IPR009057">
    <property type="entry name" value="Homeodomain-like_sf"/>
</dbReference>
<keyword evidence="1" id="KW-0678">Repressor</keyword>
<dbReference type="PANTHER" id="PTHR47506">
    <property type="entry name" value="TRANSCRIPTIONAL REGULATORY PROTEIN"/>
    <property type="match status" value="1"/>
</dbReference>
<feature type="domain" description="HTH tetR-type" evidence="6">
    <location>
        <begin position="37"/>
        <end position="97"/>
    </location>
</feature>
<evidence type="ECO:0000256" key="2">
    <source>
        <dbReference type="ARBA" id="ARBA00023015"/>
    </source>
</evidence>
<dbReference type="Proteomes" id="UP000095210">
    <property type="component" value="Chromosome"/>
</dbReference>
<evidence type="ECO:0000259" key="6">
    <source>
        <dbReference type="PROSITE" id="PS50977"/>
    </source>
</evidence>
<organism evidence="7 8">
    <name type="scientific">Actinoalloteichus hymeniacidonis</name>
    <dbReference type="NCBI Taxonomy" id="340345"/>
    <lineage>
        <taxon>Bacteria</taxon>
        <taxon>Bacillati</taxon>
        <taxon>Actinomycetota</taxon>
        <taxon>Actinomycetes</taxon>
        <taxon>Pseudonocardiales</taxon>
        <taxon>Pseudonocardiaceae</taxon>
        <taxon>Actinoalloteichus</taxon>
    </lineage>
</organism>
<dbReference type="KEGG" id="ahm:TL08_17255"/>
<dbReference type="Pfam" id="PF00440">
    <property type="entry name" value="TetR_N"/>
    <property type="match status" value="1"/>
</dbReference>
<dbReference type="GO" id="GO:0003677">
    <property type="term" value="F:DNA binding"/>
    <property type="evidence" value="ECO:0007669"/>
    <property type="project" value="UniProtKB-UniRule"/>
</dbReference>
<dbReference type="InterPro" id="IPR039538">
    <property type="entry name" value="BetI_C"/>
</dbReference>